<name>A0A102LK74_9BURK</name>
<evidence type="ECO:0000259" key="1">
    <source>
        <dbReference type="SMART" id="SM00849"/>
    </source>
</evidence>
<sequence>MSDDTLVTPVETRPVLDYPCGEAEVPGAAREVAPGVLWMRMPMPLSLMNHVNLCAVRDGDGWAAFDTGLQTGDTAEAWRGLFADGGALAQGGLTRVFVTHAHPDHSGLAGWLTRKFGCRLWMTRTEYLMCRVLAADVGREMPDDVVNFYRTAGWDEDAIDVCRTCFGGFGKYVYAPPDSYQRVRDGDELRIGDHVWRVVVGTGHSPEHACFHCSELKLLISGDQVLPRISPNVSVTPTEPDADPMGDWLDSLDKMWREIPDDVLVLPGHDEPFRGLHRRLDYLKRSQHLALNRVREALREPRRAVDVFAQLFSRPIGRDPNLLEVATGESIAHLNYLLHRGEAEMKLDNGGIAWYRMK</sequence>
<dbReference type="SUPFAM" id="SSF56281">
    <property type="entry name" value="Metallo-hydrolase/oxidoreductase"/>
    <property type="match status" value="1"/>
</dbReference>
<dbReference type="PANTHER" id="PTHR23131:SF4">
    <property type="entry name" value="METALLO-BETA-LACTAMASE SUPERFAMILY POTEIN"/>
    <property type="match status" value="1"/>
</dbReference>
<dbReference type="Gene3D" id="1.10.10.10">
    <property type="entry name" value="Winged helix-like DNA-binding domain superfamily/Winged helix DNA-binding domain"/>
    <property type="match status" value="1"/>
</dbReference>
<dbReference type="EMBL" id="LOTN01000010">
    <property type="protein sequence ID" value="KUZ95076.1"/>
    <property type="molecule type" value="Genomic_DNA"/>
</dbReference>
<dbReference type="Pfam" id="PF21221">
    <property type="entry name" value="B_lactamase-like_C"/>
    <property type="match status" value="1"/>
</dbReference>
<keyword evidence="2" id="KW-0378">Hydrolase</keyword>
<comment type="caution">
    <text evidence="2">The sequence shown here is derived from an EMBL/GenBank/DDBJ whole genome shotgun (WGS) entry which is preliminary data.</text>
</comment>
<reference evidence="2 3" key="1">
    <citation type="submission" date="2015-11" db="EMBL/GenBank/DDBJ databases">
        <title>Expanding the genomic diversity of Burkholderia species for the development of highly accurate diagnostics.</title>
        <authorList>
            <person name="Sahl J."/>
            <person name="Keim P."/>
            <person name="Wagner D."/>
        </authorList>
    </citation>
    <scope>NUCLEOTIDE SEQUENCE [LARGE SCALE GENOMIC DNA]</scope>
    <source>
        <strain evidence="2 3">RF32-BP4</strain>
    </source>
</reference>
<dbReference type="GO" id="GO:0016787">
    <property type="term" value="F:hydrolase activity"/>
    <property type="evidence" value="ECO:0007669"/>
    <property type="project" value="UniProtKB-KW"/>
</dbReference>
<feature type="domain" description="Metallo-beta-lactamase" evidence="1">
    <location>
        <begin position="50"/>
        <end position="269"/>
    </location>
</feature>
<dbReference type="PANTHER" id="PTHR23131">
    <property type="entry name" value="ENDORIBONUCLEASE LACTB2"/>
    <property type="match status" value="1"/>
</dbReference>
<dbReference type="Pfam" id="PF00753">
    <property type="entry name" value="Lactamase_B"/>
    <property type="match status" value="1"/>
</dbReference>
<organism evidence="2 3">
    <name type="scientific">Burkholderia ubonensis</name>
    <dbReference type="NCBI Taxonomy" id="101571"/>
    <lineage>
        <taxon>Bacteria</taxon>
        <taxon>Pseudomonadati</taxon>
        <taxon>Pseudomonadota</taxon>
        <taxon>Betaproteobacteria</taxon>
        <taxon>Burkholderiales</taxon>
        <taxon>Burkholderiaceae</taxon>
        <taxon>Burkholderia</taxon>
        <taxon>Burkholderia cepacia complex</taxon>
    </lineage>
</organism>
<dbReference type="AlphaFoldDB" id="A0A102LK74"/>
<dbReference type="Gene3D" id="3.60.15.10">
    <property type="entry name" value="Ribonuclease Z/Hydroxyacylglutathione hydrolase-like"/>
    <property type="match status" value="1"/>
</dbReference>
<dbReference type="Proteomes" id="UP000065521">
    <property type="component" value="Unassembled WGS sequence"/>
</dbReference>
<evidence type="ECO:0000313" key="3">
    <source>
        <dbReference type="Proteomes" id="UP000065521"/>
    </source>
</evidence>
<accession>A0A102LK74</accession>
<dbReference type="InterPro" id="IPR048933">
    <property type="entry name" value="B_lactamase-like_C"/>
</dbReference>
<dbReference type="InterPro" id="IPR050662">
    <property type="entry name" value="Sec-metab_biosynth-thioest"/>
</dbReference>
<dbReference type="SMART" id="SM00849">
    <property type="entry name" value="Lactamase_B"/>
    <property type="match status" value="1"/>
</dbReference>
<dbReference type="InterPro" id="IPR036866">
    <property type="entry name" value="RibonucZ/Hydroxyglut_hydro"/>
</dbReference>
<dbReference type="InterPro" id="IPR001279">
    <property type="entry name" value="Metallo-B-lactamas"/>
</dbReference>
<dbReference type="InterPro" id="IPR036388">
    <property type="entry name" value="WH-like_DNA-bd_sf"/>
</dbReference>
<protein>
    <submittedName>
        <fullName evidence="2">MBL fold metallo-hydrolase</fullName>
    </submittedName>
</protein>
<evidence type="ECO:0000313" key="2">
    <source>
        <dbReference type="EMBL" id="KUZ95076.1"/>
    </source>
</evidence>
<proteinExistence type="predicted"/>
<gene>
    <name evidence="2" type="ORF">WI38_05475</name>
</gene>
<dbReference type="RefSeq" id="WP_059631405.1">
    <property type="nucleotide sequence ID" value="NZ_LOTK01000033.1"/>
</dbReference>